<keyword evidence="2" id="KW-1003">Cell membrane</keyword>
<evidence type="ECO:0000313" key="6">
    <source>
        <dbReference type="EMBL" id="KAL3421163.1"/>
    </source>
</evidence>
<keyword evidence="4" id="KW-0812">Transmembrane</keyword>
<feature type="compositionally biased region" description="Basic and acidic residues" evidence="3">
    <location>
        <begin position="469"/>
        <end position="484"/>
    </location>
</feature>
<dbReference type="Proteomes" id="UP001629113">
    <property type="component" value="Unassembled WGS sequence"/>
</dbReference>
<dbReference type="PANTHER" id="PTHR43702:SF5">
    <property type="entry name" value="MAJOR FACILITATOR SUPERFAMILY (MFS) PROFILE DOMAIN-CONTAINING PROTEIN"/>
    <property type="match status" value="1"/>
</dbReference>
<feature type="transmembrane region" description="Helical" evidence="4">
    <location>
        <begin position="258"/>
        <end position="280"/>
    </location>
</feature>
<dbReference type="PROSITE" id="PS50850">
    <property type="entry name" value="MFS"/>
    <property type="match status" value="1"/>
</dbReference>
<feature type="transmembrane region" description="Helical" evidence="4">
    <location>
        <begin position="381"/>
        <end position="402"/>
    </location>
</feature>
<feature type="transmembrane region" description="Helical" evidence="4">
    <location>
        <begin position="349"/>
        <end position="369"/>
    </location>
</feature>
<protein>
    <submittedName>
        <fullName evidence="6">Glucose galactose transporter</fullName>
    </submittedName>
</protein>
<dbReference type="PANTHER" id="PTHR43702">
    <property type="entry name" value="L-FUCOSE-PROTON SYMPORTER"/>
    <property type="match status" value="1"/>
</dbReference>
<reference evidence="6 7" key="1">
    <citation type="submission" date="2024-06" db="EMBL/GenBank/DDBJ databases">
        <title>Complete genome of Phlyctema vagabunda strain 19-DSS-EL-015.</title>
        <authorList>
            <person name="Fiorenzani C."/>
        </authorList>
    </citation>
    <scope>NUCLEOTIDE SEQUENCE [LARGE SCALE GENOMIC DNA]</scope>
    <source>
        <strain evidence="6 7">19-DSS-EL-015</strain>
    </source>
</reference>
<comment type="subcellular location">
    <subcellularLocation>
        <location evidence="1">Cell inner membrane</location>
        <topology evidence="1">Multi-pass membrane protein</topology>
    </subcellularLocation>
</comment>
<keyword evidence="4" id="KW-1133">Transmembrane helix</keyword>
<feature type="domain" description="Major facilitator superfamily (MFS) profile" evidence="5">
    <location>
        <begin position="40"/>
        <end position="437"/>
    </location>
</feature>
<dbReference type="InterPro" id="IPR020846">
    <property type="entry name" value="MFS_dom"/>
</dbReference>
<feature type="transmembrane region" description="Helical" evidence="4">
    <location>
        <begin position="38"/>
        <end position="58"/>
    </location>
</feature>
<accession>A0ABR4PCY3</accession>
<feature type="transmembrane region" description="Helical" evidence="4">
    <location>
        <begin position="292"/>
        <end position="312"/>
    </location>
</feature>
<evidence type="ECO:0000256" key="4">
    <source>
        <dbReference type="SAM" id="Phobius"/>
    </source>
</evidence>
<feature type="transmembrane region" description="Helical" evidence="4">
    <location>
        <begin position="414"/>
        <end position="433"/>
    </location>
</feature>
<name>A0ABR4PCY3_9HELO</name>
<evidence type="ECO:0000256" key="2">
    <source>
        <dbReference type="ARBA" id="ARBA00022475"/>
    </source>
</evidence>
<dbReference type="InterPro" id="IPR011701">
    <property type="entry name" value="MFS"/>
</dbReference>
<dbReference type="SUPFAM" id="SSF103473">
    <property type="entry name" value="MFS general substrate transporter"/>
    <property type="match status" value="1"/>
</dbReference>
<gene>
    <name evidence="6" type="ORF">PVAG01_07608</name>
</gene>
<dbReference type="InterPro" id="IPR036259">
    <property type="entry name" value="MFS_trans_sf"/>
</dbReference>
<dbReference type="EMBL" id="JBFCZG010000006">
    <property type="protein sequence ID" value="KAL3421163.1"/>
    <property type="molecule type" value="Genomic_DNA"/>
</dbReference>
<proteinExistence type="predicted"/>
<keyword evidence="7" id="KW-1185">Reference proteome</keyword>
<sequence>MSSVTEARPEKQSKLQPKKAVDDHVVTGAGEITLRQSILPVCLVTILFFMWGFAYGLLDVLNAHFQVALNISQGQSGGLQAAYFGAYFIGPLTYSGWFVRRLGYRWTFIIGLCIYGVGALMFWPSGLKRSFGGFCGSMFIVGSGLSTLEAAANPFIATCGPPRYSEMRLTLAQGFQAIGTVVAPVLASQVIFKNVDDTSLESVQWVYLGIAIFVFCLAVVFFFAPIPEVTDADMKAQAEQAADDTEYADKPLSKQYTLFFGVIAQFCYVGAQVAYAGYFINYVSWVKPGTSHATGSNLLAVAQACFAIGRFVATGMMKYVKPRLVLMGFITGVVVFACIVMGVKGNAGVAAICMVLFFESCVFPLIFTLSLRGLGRHSKRGASFIVAAVSGGALFPPVLGVVADSFGGNTQKAMFIPLIGFLIAACFPIYLNIFQRKMLDGWTDKVKVGIEPSATKDIETGDADDFGFADEKKSGNVEQLEGSK</sequence>
<feature type="transmembrane region" description="Helical" evidence="4">
    <location>
        <begin position="204"/>
        <end position="226"/>
    </location>
</feature>
<feature type="transmembrane region" description="Helical" evidence="4">
    <location>
        <begin position="78"/>
        <end position="99"/>
    </location>
</feature>
<feature type="transmembrane region" description="Helical" evidence="4">
    <location>
        <begin position="106"/>
        <end position="124"/>
    </location>
</feature>
<keyword evidence="4" id="KW-0472">Membrane</keyword>
<evidence type="ECO:0000256" key="1">
    <source>
        <dbReference type="ARBA" id="ARBA00004429"/>
    </source>
</evidence>
<evidence type="ECO:0000259" key="5">
    <source>
        <dbReference type="PROSITE" id="PS50850"/>
    </source>
</evidence>
<comment type="caution">
    <text evidence="6">The sequence shown here is derived from an EMBL/GenBank/DDBJ whole genome shotgun (WGS) entry which is preliminary data.</text>
</comment>
<feature type="region of interest" description="Disordered" evidence="3">
    <location>
        <begin position="456"/>
        <end position="484"/>
    </location>
</feature>
<dbReference type="Pfam" id="PF07690">
    <property type="entry name" value="MFS_1"/>
    <property type="match status" value="1"/>
</dbReference>
<feature type="transmembrane region" description="Helical" evidence="4">
    <location>
        <begin position="169"/>
        <end position="192"/>
    </location>
</feature>
<dbReference type="Gene3D" id="1.20.1250.20">
    <property type="entry name" value="MFS general substrate transporter like domains"/>
    <property type="match status" value="2"/>
</dbReference>
<evidence type="ECO:0000256" key="3">
    <source>
        <dbReference type="SAM" id="MobiDB-lite"/>
    </source>
</evidence>
<organism evidence="6 7">
    <name type="scientific">Phlyctema vagabunda</name>
    <dbReference type="NCBI Taxonomy" id="108571"/>
    <lineage>
        <taxon>Eukaryota</taxon>
        <taxon>Fungi</taxon>
        <taxon>Dikarya</taxon>
        <taxon>Ascomycota</taxon>
        <taxon>Pezizomycotina</taxon>
        <taxon>Leotiomycetes</taxon>
        <taxon>Helotiales</taxon>
        <taxon>Dermateaceae</taxon>
        <taxon>Phlyctema</taxon>
    </lineage>
</organism>
<evidence type="ECO:0000313" key="7">
    <source>
        <dbReference type="Proteomes" id="UP001629113"/>
    </source>
</evidence>
<feature type="transmembrane region" description="Helical" evidence="4">
    <location>
        <begin position="324"/>
        <end position="343"/>
    </location>
</feature>
<dbReference type="InterPro" id="IPR050375">
    <property type="entry name" value="MFS_TsgA-like"/>
</dbReference>